<keyword evidence="2" id="KW-0805">Transcription regulation</keyword>
<feature type="domain" description="RNA polymerase sigma-70 region 2" evidence="5">
    <location>
        <begin position="21"/>
        <end position="87"/>
    </location>
</feature>
<keyword evidence="8" id="KW-1185">Reference proteome</keyword>
<dbReference type="CDD" id="cd06171">
    <property type="entry name" value="Sigma70_r4"/>
    <property type="match status" value="1"/>
</dbReference>
<dbReference type="InterPro" id="IPR013249">
    <property type="entry name" value="RNA_pol_sigma70_r4_t2"/>
</dbReference>
<dbReference type="InterPro" id="IPR039425">
    <property type="entry name" value="RNA_pol_sigma-70-like"/>
</dbReference>
<evidence type="ECO:0000256" key="2">
    <source>
        <dbReference type="ARBA" id="ARBA00023015"/>
    </source>
</evidence>
<dbReference type="GO" id="GO:0003677">
    <property type="term" value="F:DNA binding"/>
    <property type="evidence" value="ECO:0007669"/>
    <property type="project" value="InterPro"/>
</dbReference>
<dbReference type="AlphaFoldDB" id="A0A936ZYB3"/>
<dbReference type="Pfam" id="PF04542">
    <property type="entry name" value="Sigma70_r2"/>
    <property type="match status" value="1"/>
</dbReference>
<dbReference type="Pfam" id="PF08281">
    <property type="entry name" value="Sigma70_r4_2"/>
    <property type="match status" value="1"/>
</dbReference>
<evidence type="ECO:0000259" key="6">
    <source>
        <dbReference type="Pfam" id="PF08281"/>
    </source>
</evidence>
<comment type="similarity">
    <text evidence="1">Belongs to the sigma-70 factor family. ECF subfamily.</text>
</comment>
<reference evidence="7" key="1">
    <citation type="submission" date="2021-01" db="EMBL/GenBank/DDBJ databases">
        <authorList>
            <person name="Zhong Y.L."/>
        </authorList>
    </citation>
    <scope>NUCLEOTIDE SEQUENCE</scope>
    <source>
        <strain evidence="7">KCTC 23302</strain>
    </source>
</reference>
<dbReference type="GO" id="GO:0006352">
    <property type="term" value="P:DNA-templated transcription initiation"/>
    <property type="evidence" value="ECO:0007669"/>
    <property type="project" value="InterPro"/>
</dbReference>
<comment type="caution">
    <text evidence="7">The sequence shown here is derived from an EMBL/GenBank/DDBJ whole genome shotgun (WGS) entry which is preliminary data.</text>
</comment>
<feature type="domain" description="RNA polymerase sigma factor 70 region 4 type 2" evidence="6">
    <location>
        <begin position="112"/>
        <end position="164"/>
    </location>
</feature>
<dbReference type="InterPro" id="IPR013325">
    <property type="entry name" value="RNA_pol_sigma_r2"/>
</dbReference>
<dbReference type="SUPFAM" id="SSF88659">
    <property type="entry name" value="Sigma3 and sigma4 domains of RNA polymerase sigma factors"/>
    <property type="match status" value="1"/>
</dbReference>
<dbReference type="InterPro" id="IPR013324">
    <property type="entry name" value="RNA_pol_sigma_r3/r4-like"/>
</dbReference>
<keyword evidence="3" id="KW-0731">Sigma factor</keyword>
<dbReference type="InterPro" id="IPR014284">
    <property type="entry name" value="RNA_pol_sigma-70_dom"/>
</dbReference>
<dbReference type="EMBL" id="JAERQJ010000005">
    <property type="protein sequence ID" value="MBL0684561.1"/>
    <property type="molecule type" value="Genomic_DNA"/>
</dbReference>
<name>A0A936ZYB3_9FLAO</name>
<dbReference type="InterPro" id="IPR036388">
    <property type="entry name" value="WH-like_DNA-bd_sf"/>
</dbReference>
<evidence type="ECO:0000256" key="1">
    <source>
        <dbReference type="ARBA" id="ARBA00010641"/>
    </source>
</evidence>
<dbReference type="Gene3D" id="1.10.1740.10">
    <property type="match status" value="1"/>
</dbReference>
<organism evidence="7 8">
    <name type="scientific">Aquimarina mytili</name>
    <dbReference type="NCBI Taxonomy" id="874423"/>
    <lineage>
        <taxon>Bacteria</taxon>
        <taxon>Pseudomonadati</taxon>
        <taxon>Bacteroidota</taxon>
        <taxon>Flavobacteriia</taxon>
        <taxon>Flavobacteriales</taxon>
        <taxon>Flavobacteriaceae</taxon>
        <taxon>Aquimarina</taxon>
    </lineage>
</organism>
<protein>
    <submittedName>
        <fullName evidence="7">RNA polymerase sigma factor</fullName>
    </submittedName>
</protein>
<gene>
    <name evidence="7" type="ORF">JJQ60_13610</name>
</gene>
<dbReference type="PANTHER" id="PTHR43133:SF46">
    <property type="entry name" value="RNA POLYMERASE SIGMA-70 FACTOR ECF SUBFAMILY"/>
    <property type="match status" value="1"/>
</dbReference>
<evidence type="ECO:0000256" key="4">
    <source>
        <dbReference type="ARBA" id="ARBA00023163"/>
    </source>
</evidence>
<evidence type="ECO:0000256" key="3">
    <source>
        <dbReference type="ARBA" id="ARBA00023082"/>
    </source>
</evidence>
<keyword evidence="4" id="KW-0804">Transcription</keyword>
<dbReference type="Gene3D" id="1.10.10.10">
    <property type="entry name" value="Winged helix-like DNA-binding domain superfamily/Winged helix DNA-binding domain"/>
    <property type="match status" value="1"/>
</dbReference>
<dbReference type="Proteomes" id="UP000651057">
    <property type="component" value="Unassembled WGS sequence"/>
</dbReference>
<dbReference type="NCBIfam" id="TIGR02937">
    <property type="entry name" value="sigma70-ECF"/>
    <property type="match status" value="1"/>
</dbReference>
<dbReference type="InterPro" id="IPR007627">
    <property type="entry name" value="RNA_pol_sigma70_r2"/>
</dbReference>
<sequence>MGLDQLIKKCKEKNSNAQEQLYRLFSSKLFSICLKYSSDYSSAEDTLQDAFITIFDKINQYKNQGSFEGWIKRITINTALQKYRKQKVFDIINEEQIEEVEVEINEEEISLDYLLKIIQQLPDRYRLVFTLYVLDGFSHKEIAEMLEISIGTSKSNLARARYTLKEKIETNQEERYVRSIEGQR</sequence>
<dbReference type="GO" id="GO:0016987">
    <property type="term" value="F:sigma factor activity"/>
    <property type="evidence" value="ECO:0007669"/>
    <property type="project" value="UniProtKB-KW"/>
</dbReference>
<dbReference type="PANTHER" id="PTHR43133">
    <property type="entry name" value="RNA POLYMERASE ECF-TYPE SIGMA FACTO"/>
    <property type="match status" value="1"/>
</dbReference>
<accession>A0A936ZYB3</accession>
<evidence type="ECO:0000313" key="7">
    <source>
        <dbReference type="EMBL" id="MBL0684561.1"/>
    </source>
</evidence>
<dbReference type="RefSeq" id="WP_201921023.1">
    <property type="nucleotide sequence ID" value="NZ_BAABAX010000031.1"/>
</dbReference>
<dbReference type="SUPFAM" id="SSF88946">
    <property type="entry name" value="Sigma2 domain of RNA polymerase sigma factors"/>
    <property type="match status" value="1"/>
</dbReference>
<proteinExistence type="inferred from homology"/>
<evidence type="ECO:0000313" key="8">
    <source>
        <dbReference type="Proteomes" id="UP000651057"/>
    </source>
</evidence>
<evidence type="ECO:0000259" key="5">
    <source>
        <dbReference type="Pfam" id="PF04542"/>
    </source>
</evidence>